<accession>A0ABY5V6Z0</accession>
<dbReference type="InterPro" id="IPR043733">
    <property type="entry name" value="DUF5677"/>
</dbReference>
<gene>
    <name evidence="1" type="ORF">NQ519_15300</name>
</gene>
<organism evidence="1 2">
    <name type="scientific">Alistipes senegalensis JC50</name>
    <dbReference type="NCBI Taxonomy" id="1033732"/>
    <lineage>
        <taxon>Bacteria</taxon>
        <taxon>Pseudomonadati</taxon>
        <taxon>Bacteroidota</taxon>
        <taxon>Bacteroidia</taxon>
        <taxon>Bacteroidales</taxon>
        <taxon>Rikenellaceae</taxon>
        <taxon>Alistipes</taxon>
    </lineage>
</organism>
<dbReference type="EMBL" id="CP102252">
    <property type="protein sequence ID" value="UWN65083.1"/>
    <property type="molecule type" value="Genomic_DNA"/>
</dbReference>
<evidence type="ECO:0000313" key="1">
    <source>
        <dbReference type="EMBL" id="UWN65083.1"/>
    </source>
</evidence>
<name>A0ABY5V6Z0_9BACT</name>
<dbReference type="Proteomes" id="UP001058267">
    <property type="component" value="Chromosome"/>
</dbReference>
<proteinExistence type="predicted"/>
<evidence type="ECO:0000313" key="2">
    <source>
        <dbReference type="Proteomes" id="UP001058267"/>
    </source>
</evidence>
<keyword evidence="2" id="KW-1185">Reference proteome</keyword>
<dbReference type="Pfam" id="PF18928">
    <property type="entry name" value="DUF5677"/>
    <property type="match status" value="1"/>
</dbReference>
<protein>
    <submittedName>
        <fullName evidence="1">DUF5677 domain-containing protein</fullName>
    </submittedName>
</protein>
<reference evidence="1" key="1">
    <citation type="journal article" date="2022" name="Cell">
        <title>Design, construction, and in vivo augmentation of a complex gut microbiome.</title>
        <authorList>
            <person name="Cheng A.G."/>
            <person name="Ho P.Y."/>
            <person name="Aranda-Diaz A."/>
            <person name="Jain S."/>
            <person name="Yu F.B."/>
            <person name="Meng X."/>
            <person name="Wang M."/>
            <person name="Iakiviak M."/>
            <person name="Nagashima K."/>
            <person name="Zhao A."/>
            <person name="Murugkar P."/>
            <person name="Patil A."/>
            <person name="Atabakhsh K."/>
            <person name="Weakley A."/>
            <person name="Yan J."/>
            <person name="Brumbaugh A.R."/>
            <person name="Higginbottom S."/>
            <person name="Dimas A."/>
            <person name="Shiver A.L."/>
            <person name="Deutschbauer A."/>
            <person name="Neff N."/>
            <person name="Sonnenburg J.L."/>
            <person name="Huang K.C."/>
            <person name="Fischbach M.A."/>
        </authorList>
    </citation>
    <scope>NUCLEOTIDE SEQUENCE</scope>
    <source>
        <strain evidence="1">JC50</strain>
    </source>
</reference>
<sequence>MDTTLMSEYVELHKKIIEKLYRYVEYHYFDANDAPQLLSKNDAVIAGNFARLIKLNVSILQHVCECKGEILMILLRCYIETYVNIKYFLSTDNTVKEAYIKDSLSNEVKFSETIKTNITNRDGNILDIEKRMIDSINKAFSISGYQDKKVSRNYQWKSIKERVKIVVNDKDTFYNGLIGMSSHSIHGKWQDILKYNLFLKENDKFSINIEWTSPQPQLMDCVIWANIDLLDVIKGASEITIDEYKQQLISLISRHEESLKNTHNTSK</sequence>
<dbReference type="RefSeq" id="WP_147513161.1">
    <property type="nucleotide sequence ID" value="NZ_CP102252.1"/>
</dbReference>